<dbReference type="AlphaFoldDB" id="A0A314ZN47"/>
<keyword evidence="3" id="KW-1185">Reference proteome</keyword>
<proteinExistence type="predicted"/>
<comment type="caution">
    <text evidence="2">The sequence shown here is derived from an EMBL/GenBank/DDBJ whole genome shotgun (WGS) entry which is preliminary data.</text>
</comment>
<evidence type="ECO:0000256" key="1">
    <source>
        <dbReference type="SAM" id="MobiDB-lite"/>
    </source>
</evidence>
<sequence length="130" mass="13814">MGCIELAVIPSSHVLISSWEPKFPILAGSFSHESFTVEALSGFLAAVDFVCGCYGSVSTDGSDASPFGSPDRASSEIQRQPSDDDIPLLPCSLLCPREFISSHLLFVGSAIFPAALHPSSHRTGLAQRDF</sequence>
<evidence type="ECO:0000313" key="3">
    <source>
        <dbReference type="Proteomes" id="UP000250321"/>
    </source>
</evidence>
<reference evidence="2 3" key="1">
    <citation type="submission" date="2018-02" db="EMBL/GenBank/DDBJ databases">
        <title>Draft genome of wild Prunus yedoensis var. nudiflora.</title>
        <authorList>
            <person name="Baek S."/>
            <person name="Kim J.-H."/>
            <person name="Choi K."/>
            <person name="Kim G.-B."/>
            <person name="Cho A."/>
            <person name="Jang H."/>
            <person name="Shin C.-H."/>
            <person name="Yu H.-J."/>
            <person name="Mun J.-H."/>
        </authorList>
    </citation>
    <scope>NUCLEOTIDE SEQUENCE [LARGE SCALE GENOMIC DNA]</scope>
    <source>
        <strain evidence="3">cv. Jeju island</strain>
        <tissue evidence="2">Leaf</tissue>
    </source>
</reference>
<evidence type="ECO:0000313" key="2">
    <source>
        <dbReference type="EMBL" id="PQQ19637.1"/>
    </source>
</evidence>
<accession>A0A314ZN47</accession>
<dbReference type="EMBL" id="PJQY01000060">
    <property type="protein sequence ID" value="PQQ19637.1"/>
    <property type="molecule type" value="Genomic_DNA"/>
</dbReference>
<organism evidence="2 3">
    <name type="scientific">Prunus yedoensis var. nudiflora</name>
    <dbReference type="NCBI Taxonomy" id="2094558"/>
    <lineage>
        <taxon>Eukaryota</taxon>
        <taxon>Viridiplantae</taxon>
        <taxon>Streptophyta</taxon>
        <taxon>Embryophyta</taxon>
        <taxon>Tracheophyta</taxon>
        <taxon>Spermatophyta</taxon>
        <taxon>Magnoliopsida</taxon>
        <taxon>eudicotyledons</taxon>
        <taxon>Gunneridae</taxon>
        <taxon>Pentapetalae</taxon>
        <taxon>rosids</taxon>
        <taxon>fabids</taxon>
        <taxon>Rosales</taxon>
        <taxon>Rosaceae</taxon>
        <taxon>Amygdaloideae</taxon>
        <taxon>Amygdaleae</taxon>
        <taxon>Prunus</taxon>
    </lineage>
</organism>
<name>A0A314ZN47_PRUYE</name>
<feature type="region of interest" description="Disordered" evidence="1">
    <location>
        <begin position="59"/>
        <end position="85"/>
    </location>
</feature>
<gene>
    <name evidence="2" type="ORF">Pyn_22568</name>
</gene>
<dbReference type="Proteomes" id="UP000250321">
    <property type="component" value="Unassembled WGS sequence"/>
</dbReference>
<protein>
    <submittedName>
        <fullName evidence="2">Uncharacterized protein</fullName>
    </submittedName>
</protein>